<dbReference type="InterPro" id="IPR005511">
    <property type="entry name" value="SMP-30"/>
</dbReference>
<evidence type="ECO:0000313" key="6">
    <source>
        <dbReference type="Proteomes" id="UP000294933"/>
    </source>
</evidence>
<reference evidence="5 6" key="1">
    <citation type="submission" date="2018-06" db="EMBL/GenBank/DDBJ databases">
        <title>A transcriptomic atlas of mushroom development highlights an independent origin of complex multicellularity.</title>
        <authorList>
            <consortium name="DOE Joint Genome Institute"/>
            <person name="Krizsan K."/>
            <person name="Almasi E."/>
            <person name="Merenyi Z."/>
            <person name="Sahu N."/>
            <person name="Viragh M."/>
            <person name="Koszo T."/>
            <person name="Mondo S."/>
            <person name="Kiss B."/>
            <person name="Balint B."/>
            <person name="Kues U."/>
            <person name="Barry K."/>
            <person name="Hegedus J.C."/>
            <person name="Henrissat B."/>
            <person name="Johnson J."/>
            <person name="Lipzen A."/>
            <person name="Ohm R."/>
            <person name="Nagy I."/>
            <person name="Pangilinan J."/>
            <person name="Yan J."/>
            <person name="Xiong Y."/>
            <person name="Grigoriev I.V."/>
            <person name="Hibbett D.S."/>
            <person name="Nagy L.G."/>
        </authorList>
    </citation>
    <scope>NUCLEOTIDE SEQUENCE [LARGE SCALE GENOMIC DNA]</scope>
    <source>
        <strain evidence="5 6">SZMC22713</strain>
    </source>
</reference>
<organism evidence="5 6">
    <name type="scientific">Rickenella mellea</name>
    <dbReference type="NCBI Taxonomy" id="50990"/>
    <lineage>
        <taxon>Eukaryota</taxon>
        <taxon>Fungi</taxon>
        <taxon>Dikarya</taxon>
        <taxon>Basidiomycota</taxon>
        <taxon>Agaricomycotina</taxon>
        <taxon>Agaricomycetes</taxon>
        <taxon>Hymenochaetales</taxon>
        <taxon>Rickenellaceae</taxon>
        <taxon>Rickenella</taxon>
    </lineage>
</organism>
<evidence type="ECO:0000256" key="2">
    <source>
        <dbReference type="PIRSR" id="PIRSR605511-1"/>
    </source>
</evidence>
<keyword evidence="6" id="KW-1185">Reference proteome</keyword>
<dbReference type="InterPro" id="IPR011042">
    <property type="entry name" value="6-blade_b-propeller_TolB-like"/>
</dbReference>
<evidence type="ECO:0000256" key="3">
    <source>
        <dbReference type="PIRSR" id="PIRSR605511-2"/>
    </source>
</evidence>
<feature type="binding site" evidence="3">
    <location>
        <position position="211"/>
    </location>
    <ligand>
        <name>a divalent metal cation</name>
        <dbReference type="ChEBI" id="CHEBI:60240"/>
    </ligand>
</feature>
<feature type="binding site" evidence="3">
    <location>
        <position position="159"/>
    </location>
    <ligand>
        <name>a divalent metal cation</name>
        <dbReference type="ChEBI" id="CHEBI:60240"/>
    </ligand>
</feature>
<keyword evidence="3" id="KW-0479">Metal-binding</keyword>
<feature type="binding site" evidence="3">
    <location>
        <position position="22"/>
    </location>
    <ligand>
        <name>a divalent metal cation</name>
        <dbReference type="ChEBI" id="CHEBI:60240"/>
    </ligand>
</feature>
<dbReference type="VEuPathDB" id="FungiDB:BD410DRAFT_780794"/>
<feature type="domain" description="SMP-30/Gluconolactonase/LRE-like region" evidence="4">
    <location>
        <begin position="20"/>
        <end position="271"/>
    </location>
</feature>
<dbReference type="Proteomes" id="UP000294933">
    <property type="component" value="Unassembled WGS sequence"/>
</dbReference>
<dbReference type="AlphaFoldDB" id="A0A4Y7QN66"/>
<evidence type="ECO:0000259" key="4">
    <source>
        <dbReference type="Pfam" id="PF08450"/>
    </source>
</evidence>
<dbReference type="PANTHER" id="PTHR10907:SF47">
    <property type="entry name" value="REGUCALCIN"/>
    <property type="match status" value="1"/>
</dbReference>
<keyword evidence="3" id="KW-0862">Zinc</keyword>
<dbReference type="PRINTS" id="PR01790">
    <property type="entry name" value="SMP30FAMILY"/>
</dbReference>
<feature type="active site" description="Proton donor/acceptor" evidence="2">
    <location>
        <position position="211"/>
    </location>
</feature>
<dbReference type="EMBL" id="ML170157">
    <property type="protein sequence ID" value="TDL28309.1"/>
    <property type="molecule type" value="Genomic_DNA"/>
</dbReference>
<comment type="similarity">
    <text evidence="1">Belongs to the SMP-30/CGR1 family.</text>
</comment>
<name>A0A4Y7QN66_9AGAM</name>
<dbReference type="STRING" id="50990.A0A4Y7QN66"/>
<comment type="cofactor">
    <cofactor evidence="3">
        <name>Zn(2+)</name>
        <dbReference type="ChEBI" id="CHEBI:29105"/>
    </cofactor>
    <text evidence="3">Binds 1 divalent metal cation per subunit.</text>
</comment>
<gene>
    <name evidence="5" type="ORF">BD410DRAFT_780794</name>
</gene>
<dbReference type="Gene3D" id="2.120.10.30">
    <property type="entry name" value="TolB, C-terminal domain"/>
    <property type="match status" value="1"/>
</dbReference>
<dbReference type="InterPro" id="IPR013658">
    <property type="entry name" value="SGL"/>
</dbReference>
<feature type="binding site" evidence="3">
    <location>
        <position position="111"/>
    </location>
    <ligand>
        <name>substrate</name>
    </ligand>
</feature>
<protein>
    <submittedName>
        <fullName evidence="5">Regucalcin</fullName>
    </submittedName>
</protein>
<dbReference type="OrthoDB" id="423498at2759"/>
<evidence type="ECO:0000256" key="1">
    <source>
        <dbReference type="ARBA" id="ARBA00008853"/>
    </source>
</evidence>
<dbReference type="SUPFAM" id="SSF63829">
    <property type="entry name" value="Calcium-dependent phosphotriesterase"/>
    <property type="match status" value="1"/>
</dbReference>
<dbReference type="PANTHER" id="PTHR10907">
    <property type="entry name" value="REGUCALCIN"/>
    <property type="match status" value="1"/>
</dbReference>
<accession>A0A4Y7QN66</accession>
<dbReference type="GO" id="GO:0004341">
    <property type="term" value="F:gluconolactonase activity"/>
    <property type="evidence" value="ECO:0007669"/>
    <property type="project" value="TreeGrafter"/>
</dbReference>
<sequence>MNPHRTIVVDKPFLKTGCVLGEAPLYDEKTSTLHFVDIVKCQVLHLNLVTSELSVDQFDEPVSCIALRRNRRGLACAAARGFAVIDPDTRKLNYLSTPLNHHYLNAGVRFNDGACDSQGRFFAGTIFSKEHNIPGQLFRYDPFDDTTVVVDEGPFTDSNGLGWGKDEKTFYFTDSLVNIIYAYDYNNGSLSNRRVFADGISAGLPSGTFADGLCVDSEGGVWSARWGGSSIVRFGADGRVDLQVHFPFALNITACCFGGPEEDQLFVTTAHCSAIGGDPSRQAIYPDSGHLFRVDLSSKFKGGKWRFEFGG</sequence>
<dbReference type="Pfam" id="PF08450">
    <property type="entry name" value="SGL"/>
    <property type="match status" value="1"/>
</dbReference>
<evidence type="ECO:0000313" key="5">
    <source>
        <dbReference type="EMBL" id="TDL28309.1"/>
    </source>
</evidence>
<proteinExistence type="inferred from homology"/>
<feature type="binding site" evidence="3">
    <location>
        <position position="109"/>
    </location>
    <ligand>
        <name>substrate</name>
    </ligand>
</feature>
<dbReference type="GO" id="GO:0005509">
    <property type="term" value="F:calcium ion binding"/>
    <property type="evidence" value="ECO:0007669"/>
    <property type="project" value="TreeGrafter"/>
</dbReference>
<dbReference type="GO" id="GO:0019853">
    <property type="term" value="P:L-ascorbic acid biosynthetic process"/>
    <property type="evidence" value="ECO:0007669"/>
    <property type="project" value="TreeGrafter"/>
</dbReference>